<dbReference type="GO" id="GO:0055085">
    <property type="term" value="P:transmembrane transport"/>
    <property type="evidence" value="ECO:0007669"/>
    <property type="project" value="TreeGrafter"/>
</dbReference>
<proteinExistence type="inferred from homology"/>
<feature type="compositionally biased region" description="Low complexity" evidence="7">
    <location>
        <begin position="746"/>
        <end position="765"/>
    </location>
</feature>
<keyword evidence="4 9" id="KW-0732">Signal</keyword>
<dbReference type="GO" id="GO:0016020">
    <property type="term" value="C:membrane"/>
    <property type="evidence" value="ECO:0007669"/>
    <property type="project" value="UniProtKB-SubCell"/>
</dbReference>
<evidence type="ECO:0000256" key="2">
    <source>
        <dbReference type="ARBA" id="ARBA00010642"/>
    </source>
</evidence>
<evidence type="ECO:0000256" key="1">
    <source>
        <dbReference type="ARBA" id="ARBA00004141"/>
    </source>
</evidence>
<dbReference type="STRING" id="590646.G3B466"/>
<feature type="compositionally biased region" description="Polar residues" evidence="7">
    <location>
        <begin position="682"/>
        <end position="704"/>
    </location>
</feature>
<dbReference type="eggNOG" id="ENOG502QSVZ">
    <property type="taxonomic scope" value="Eukaryota"/>
</dbReference>
<dbReference type="Pfam" id="PF06011">
    <property type="entry name" value="TRP"/>
    <property type="match status" value="1"/>
</dbReference>
<evidence type="ECO:0000313" key="12">
    <source>
        <dbReference type="Proteomes" id="UP000000707"/>
    </source>
</evidence>
<feature type="transmembrane region" description="Helical" evidence="8">
    <location>
        <begin position="520"/>
        <end position="539"/>
    </location>
</feature>
<dbReference type="Proteomes" id="UP000000707">
    <property type="component" value="Unassembled WGS sequence"/>
</dbReference>
<evidence type="ECO:0000259" key="10">
    <source>
        <dbReference type="SMART" id="SM01320"/>
    </source>
</evidence>
<feature type="compositionally biased region" description="Polar residues" evidence="7">
    <location>
        <begin position="720"/>
        <end position="745"/>
    </location>
</feature>
<dbReference type="Pfam" id="PF14558">
    <property type="entry name" value="TRP_N"/>
    <property type="match status" value="1"/>
</dbReference>
<dbReference type="PANTHER" id="PTHR31145:SF2">
    <property type="entry name" value="FLAVIN CARRIER PROTEIN 2"/>
    <property type="match status" value="1"/>
</dbReference>
<protein>
    <recommendedName>
        <fullName evidence="10">ML-like domain-containing protein</fullName>
    </recommendedName>
</protein>
<dbReference type="InterPro" id="IPR040241">
    <property type="entry name" value="TRP_Flc/Pkd2-like"/>
</dbReference>
<feature type="domain" description="ML-like" evidence="10">
    <location>
        <begin position="18"/>
        <end position="157"/>
    </location>
</feature>
<dbReference type="SMART" id="SM01320">
    <property type="entry name" value="TRP_N"/>
    <property type="match status" value="1"/>
</dbReference>
<evidence type="ECO:0000313" key="11">
    <source>
        <dbReference type="EMBL" id="EGV63787.1"/>
    </source>
</evidence>
<evidence type="ECO:0000256" key="7">
    <source>
        <dbReference type="SAM" id="MobiDB-lite"/>
    </source>
</evidence>
<feature type="transmembrane region" description="Helical" evidence="8">
    <location>
        <begin position="404"/>
        <end position="425"/>
    </location>
</feature>
<dbReference type="InterPro" id="IPR032800">
    <property type="entry name" value="TRP_N"/>
</dbReference>
<keyword evidence="12" id="KW-1185">Reference proteome</keyword>
<reference evidence="11 12" key="1">
    <citation type="journal article" date="2011" name="Proc. Natl. Acad. Sci. U.S.A.">
        <title>Comparative genomics of xylose-fermenting fungi for enhanced biofuel production.</title>
        <authorList>
            <person name="Wohlbach D.J."/>
            <person name="Kuo A."/>
            <person name="Sato T.K."/>
            <person name="Potts K.M."/>
            <person name="Salamov A.A."/>
            <person name="LaButti K.M."/>
            <person name="Sun H."/>
            <person name="Clum A."/>
            <person name="Pangilinan J.L."/>
            <person name="Lindquist E.A."/>
            <person name="Lucas S."/>
            <person name="Lapidus A."/>
            <person name="Jin M."/>
            <person name="Gunawan C."/>
            <person name="Balan V."/>
            <person name="Dale B.E."/>
            <person name="Jeffries T.W."/>
            <person name="Zinkel R."/>
            <person name="Barry K.W."/>
            <person name="Grigoriev I.V."/>
            <person name="Gasch A.P."/>
        </authorList>
    </citation>
    <scope>NUCLEOTIDE SEQUENCE [LARGE SCALE GENOMIC DNA]</scope>
    <source>
        <strain evidence="12">ATCC 10573 / BCRC 21748 / CBS 615 / JCM 9827 / NBRC 10315 / NRRL Y-1498 / VKM Y-70</strain>
    </source>
</reference>
<feature type="chain" id="PRO_5003442514" description="ML-like domain-containing protein" evidence="9">
    <location>
        <begin position="17"/>
        <end position="786"/>
    </location>
</feature>
<feature type="signal peptide" evidence="9">
    <location>
        <begin position="1"/>
        <end position="16"/>
    </location>
</feature>
<dbReference type="GeneID" id="18245759"/>
<dbReference type="AlphaFoldDB" id="G3B466"/>
<keyword evidence="6 8" id="KW-0472">Membrane</keyword>
<evidence type="ECO:0000256" key="9">
    <source>
        <dbReference type="SAM" id="SignalP"/>
    </source>
</evidence>
<comment type="similarity">
    <text evidence="2">Belongs to the transient receptor potential (TRP) ion channel family.</text>
</comment>
<name>G3B466_CANTC</name>
<dbReference type="OrthoDB" id="5212126at2759"/>
<evidence type="ECO:0000256" key="3">
    <source>
        <dbReference type="ARBA" id="ARBA00022692"/>
    </source>
</evidence>
<feature type="transmembrane region" description="Helical" evidence="8">
    <location>
        <begin position="494"/>
        <end position="514"/>
    </location>
</feature>
<comment type="subcellular location">
    <subcellularLocation>
        <location evidence="1">Membrane</location>
        <topology evidence="1">Multi-pass membrane protein</topology>
    </subcellularLocation>
</comment>
<keyword evidence="3 8" id="KW-0812">Transmembrane</keyword>
<dbReference type="PANTHER" id="PTHR31145">
    <property type="entry name" value="INTEGRAL MEMBRANE PROTEIN (AFU_ORTHOLOGUE AFUA_7G01610)"/>
    <property type="match status" value="1"/>
</dbReference>
<dbReference type="KEGG" id="cten:18245759"/>
<keyword evidence="5 8" id="KW-1133">Transmembrane helix</keyword>
<dbReference type="HOGENOM" id="CLU_010226_0_1_1"/>
<accession>G3B466</accession>
<organism evidence="12">
    <name type="scientific">Candida tenuis (strain ATCC 10573 / BCRC 21748 / CBS 615 / JCM 9827 / NBRC 10315 / NRRL Y-1498 / VKM Y-70)</name>
    <name type="common">Yeast</name>
    <name type="synonym">Yamadazyma tenuis</name>
    <dbReference type="NCBI Taxonomy" id="590646"/>
    <lineage>
        <taxon>Eukaryota</taxon>
        <taxon>Fungi</taxon>
        <taxon>Dikarya</taxon>
        <taxon>Ascomycota</taxon>
        <taxon>Saccharomycotina</taxon>
        <taxon>Pichiomycetes</taxon>
        <taxon>Debaryomycetaceae</taxon>
        <taxon>Yamadazyma</taxon>
    </lineage>
</organism>
<gene>
    <name evidence="11" type="ORF">CANTEDRAFT_104863</name>
</gene>
<dbReference type="InterPro" id="IPR010308">
    <property type="entry name" value="TRP_C"/>
</dbReference>
<feature type="transmembrane region" description="Helical" evidence="8">
    <location>
        <begin position="551"/>
        <end position="572"/>
    </location>
</feature>
<sequence>MVTLISFLWFFTTISAQRFVKTSSLLTCMDNSQFTATHFDVKFFPDNNTAVVDVTALSNIDANVTANVEFIAYGLTAFTSNISFCSLNYETICPFTTGHLEVNTDFKVPKADTSQIPGIAYTIPDLDARVRVVLLDSDTDETLACVEAILTNGKTVQTKYASWPIAAISGLGVITAGVISVIGHSNTAAHIASNSMSLFIYFQSLAITSMMAVAKVPPIAAAWAQNFQWSVGIIKLGFIQDISNWYIQSTGGTPTDILDSSYLSISVQKAKRSAVEFINDLYQKAQYSQHVTLFKRLTLSIATDDFGQSDTLDPDLYSVNEKDNDLSSKILVLRGIQRVAYLAGIEITNVFMTSIIFLLFFAFVMIVCLMLFKAVIEILIRSKIMNEGKFNEYRQQWSSIIKGALYRLMVISFPHVCVMCLWELTTRDSTGTVVVAVFLFVICFALLYQAAVRVILRGRRSVQQFKNPAYLLYGDGPFLNKFGFVYVQYKADSYYYVLASLSYVFLKCLFVAVLQTRGEVQSVIIFAIELIYFVGLCYFRPFMDKRTNAFNIVIAVINTINALFFMFFSYIFGQPQIVASVMGIVYFILNAVFALFLLIFTIVTCVLALVYQNPDTRYQPMKDDRVSFIPRFDNKSAKPGQPINQDDEDYELMALGASAMKGHENKVSHFEDDDSVYDEETSSGFANQSRNHQNAYQSNSTTSFKADDPKRNSYYMENMEPTQPTSTIVGNPGTAFNNYQRTGQGNSNIAYQNNNNSSSSVSFKNPYQQKSTAYGGSSSNQRVNFR</sequence>
<evidence type="ECO:0000256" key="8">
    <source>
        <dbReference type="SAM" id="Phobius"/>
    </source>
</evidence>
<feature type="region of interest" description="Disordered" evidence="7">
    <location>
        <begin position="674"/>
        <end position="786"/>
    </location>
</feature>
<dbReference type="EMBL" id="GL996521">
    <property type="protein sequence ID" value="EGV63787.1"/>
    <property type="molecule type" value="Genomic_DNA"/>
</dbReference>
<evidence type="ECO:0000256" key="5">
    <source>
        <dbReference type="ARBA" id="ARBA00022989"/>
    </source>
</evidence>
<dbReference type="GO" id="GO:0009272">
    <property type="term" value="P:fungal-type cell wall biogenesis"/>
    <property type="evidence" value="ECO:0007669"/>
    <property type="project" value="TreeGrafter"/>
</dbReference>
<feature type="compositionally biased region" description="Polar residues" evidence="7">
    <location>
        <begin position="766"/>
        <end position="786"/>
    </location>
</feature>
<feature type="transmembrane region" description="Helical" evidence="8">
    <location>
        <begin position="584"/>
        <end position="611"/>
    </location>
</feature>
<evidence type="ECO:0000256" key="4">
    <source>
        <dbReference type="ARBA" id="ARBA00022729"/>
    </source>
</evidence>
<feature type="transmembrane region" description="Helical" evidence="8">
    <location>
        <begin position="355"/>
        <end position="376"/>
    </location>
</feature>
<evidence type="ECO:0000256" key="6">
    <source>
        <dbReference type="ARBA" id="ARBA00023136"/>
    </source>
</evidence>
<feature type="transmembrane region" description="Helical" evidence="8">
    <location>
        <begin position="431"/>
        <end position="456"/>
    </location>
</feature>